<evidence type="ECO:0000313" key="3">
    <source>
        <dbReference type="EMBL" id="KAJ4315476.1"/>
    </source>
</evidence>
<keyword evidence="2" id="KW-0472">Membrane</keyword>
<feature type="region of interest" description="Disordered" evidence="1">
    <location>
        <begin position="501"/>
        <end position="520"/>
    </location>
</feature>
<sequence length="893" mass="99061">MNPQNENTFLSPKSDHSGRGARNGSNTTATSASYHSDPFASSNLDEDVQAKDYSYVKSRTPKSETPRPRGFINDHTSPPSSNVKAKIACFETSNSPGGDRGDDRDDERAPSEWETVAADDEFAPYPEVTTKAQRRQGKSNFTSKTDAIVHPHIMSWGQPTETSNPVSRRDPVRQPSVRLEQASSPRLRTFQSSSSLYSELDKRERKGHKQALHSDGAEPDTTYCEGERAEEVLQDEDDLPVQGGLQVPQNHDLLKRASAATTSSRGDPFHYDGERYSDFLRSSVERDNVDEQVKVPVGRQPEEEPSPEPIQDRRLGGDIVTLLKHRTEAQGGTEADWQTVTTENHPYDSMRQEFHDSIAKGTGSSLADVSDTTERNHHLYEYGSMDRIIQHPSRDVNTGSYRVRNDKRSRLPVLVPQGGGRPGLFAQNATRNLVQSPPRTPASLAGLFRKDGHGQTAKRRSLLLDEERRDSYQTLSSDAGASKAHDNGESSAAGGLFSWPRVNKNLGREPPKTPPTILDKPLYKRDFEEGREQAHVPHDAFLQETSTIHMDLISLPEAAMLQRFRRQRGEEDHTETGAAFAARKGYGSIGSPLGSPSSSTFPMTPRSHASITSPGSTVPRPAPAHHPERANRNGLLRRRDSSERISEMLVPSSAILGSTGTDSRFGTNRGWCGDNIQPFNSFHEDEPRFNRGTASTFGRRSNNGRGDHSGVELVDFTWGNVLHRRQQPDDAEDHRQKRVFVSIVILTILFPFIGVLAIRNKLDAMIPWATEGEMHTLTKPQRRTLKFLLLALAVLYPALITGLVVYYAIGEHLRERKLTVYPDDGTGARRKGQRTWEASKLGLVSAESWGANSKGEAERAKKYLGWEPKGVSLKETIAEVVALEAKKLGLTAK</sequence>
<feature type="region of interest" description="Disordered" evidence="1">
    <location>
        <begin position="1"/>
        <end position="234"/>
    </location>
</feature>
<organism evidence="3 4">
    <name type="scientific">Fusarium piperis</name>
    <dbReference type="NCBI Taxonomy" id="1435070"/>
    <lineage>
        <taxon>Eukaryota</taxon>
        <taxon>Fungi</taxon>
        <taxon>Dikarya</taxon>
        <taxon>Ascomycota</taxon>
        <taxon>Pezizomycotina</taxon>
        <taxon>Sordariomycetes</taxon>
        <taxon>Hypocreomycetidae</taxon>
        <taxon>Hypocreales</taxon>
        <taxon>Nectriaceae</taxon>
        <taxon>Fusarium</taxon>
        <taxon>Fusarium solani species complex</taxon>
    </lineage>
</organism>
<proteinExistence type="predicted"/>
<keyword evidence="2" id="KW-0812">Transmembrane</keyword>
<feature type="transmembrane region" description="Helical" evidence="2">
    <location>
        <begin position="739"/>
        <end position="758"/>
    </location>
</feature>
<evidence type="ECO:0000256" key="1">
    <source>
        <dbReference type="SAM" id="MobiDB-lite"/>
    </source>
</evidence>
<gene>
    <name evidence="3" type="ORF">N0V84_008362</name>
</gene>
<feature type="compositionally biased region" description="Polar residues" evidence="1">
    <location>
        <begin position="607"/>
        <end position="616"/>
    </location>
</feature>
<comment type="caution">
    <text evidence="3">The sequence shown here is derived from an EMBL/GenBank/DDBJ whole genome shotgun (WGS) entry which is preliminary data.</text>
</comment>
<feature type="region of interest" description="Disordered" evidence="1">
    <location>
        <begin position="434"/>
        <end position="496"/>
    </location>
</feature>
<feature type="compositionally biased region" description="Polar residues" evidence="1">
    <location>
        <begin position="157"/>
        <end position="166"/>
    </location>
</feature>
<name>A0A9W9BK19_9HYPO</name>
<feature type="region of interest" description="Disordered" evidence="1">
    <location>
        <begin position="287"/>
        <end position="313"/>
    </location>
</feature>
<evidence type="ECO:0000256" key="2">
    <source>
        <dbReference type="SAM" id="Phobius"/>
    </source>
</evidence>
<feature type="transmembrane region" description="Helical" evidence="2">
    <location>
        <begin position="787"/>
        <end position="809"/>
    </location>
</feature>
<accession>A0A9W9BK19</accession>
<feature type="compositionally biased region" description="Polar residues" evidence="1">
    <location>
        <begin position="181"/>
        <end position="197"/>
    </location>
</feature>
<evidence type="ECO:0000313" key="4">
    <source>
        <dbReference type="Proteomes" id="UP001140502"/>
    </source>
</evidence>
<keyword evidence="2" id="KW-1133">Transmembrane helix</keyword>
<feature type="compositionally biased region" description="Low complexity" evidence="1">
    <location>
        <begin position="585"/>
        <end position="599"/>
    </location>
</feature>
<dbReference type="OrthoDB" id="5353066at2759"/>
<feature type="compositionally biased region" description="Polar residues" evidence="1">
    <location>
        <begin position="23"/>
        <end position="43"/>
    </location>
</feature>
<reference evidence="3" key="1">
    <citation type="submission" date="2022-10" db="EMBL/GenBank/DDBJ databases">
        <title>Tapping the CABI collections for fungal endophytes: first genome assemblies for Collariella, Neodidymelliopsis, Ascochyta clinopodiicola, Didymella pomorum, Didymosphaeria variabile, Neocosmospora piperis and Neocucurbitaria cava.</title>
        <authorList>
            <person name="Hill R."/>
        </authorList>
    </citation>
    <scope>NUCLEOTIDE SEQUENCE</scope>
    <source>
        <strain evidence="3">IMI 366586</strain>
    </source>
</reference>
<dbReference type="Proteomes" id="UP001140502">
    <property type="component" value="Unassembled WGS sequence"/>
</dbReference>
<feature type="compositionally biased region" description="Basic and acidic residues" evidence="1">
    <location>
        <begin position="625"/>
        <end position="644"/>
    </location>
</feature>
<dbReference type="AlphaFoldDB" id="A0A9W9BK19"/>
<feature type="compositionally biased region" description="Polar residues" evidence="1">
    <location>
        <begin position="74"/>
        <end position="83"/>
    </location>
</feature>
<dbReference type="EMBL" id="JAPEUR010000203">
    <property type="protein sequence ID" value="KAJ4315476.1"/>
    <property type="molecule type" value="Genomic_DNA"/>
</dbReference>
<feature type="compositionally biased region" description="Polar residues" evidence="1">
    <location>
        <begin position="1"/>
        <end position="11"/>
    </location>
</feature>
<feature type="compositionally biased region" description="Basic and acidic residues" evidence="1">
    <location>
        <begin position="462"/>
        <end position="471"/>
    </location>
</feature>
<feature type="region of interest" description="Disordered" evidence="1">
    <location>
        <begin position="585"/>
        <end position="644"/>
    </location>
</feature>
<feature type="compositionally biased region" description="Basic and acidic residues" evidence="1">
    <location>
        <begin position="99"/>
        <end position="111"/>
    </location>
</feature>
<keyword evidence="4" id="KW-1185">Reference proteome</keyword>
<protein>
    <submittedName>
        <fullName evidence="3">Uncharacterized protein</fullName>
    </submittedName>
</protein>